<dbReference type="SUPFAM" id="SSF47031">
    <property type="entry name" value="Second domain of FERM"/>
    <property type="match status" value="1"/>
</dbReference>
<feature type="region of interest" description="Disordered" evidence="21">
    <location>
        <begin position="2630"/>
        <end position="2649"/>
    </location>
</feature>
<feature type="domain" description="Myosin motor" evidence="25">
    <location>
        <begin position="1210"/>
        <end position="1887"/>
    </location>
</feature>
<dbReference type="RefSeq" id="XP_005067730.1">
    <property type="nucleotide sequence ID" value="XM_005067673.4"/>
</dbReference>
<keyword evidence="4 19" id="KW-0728">SH3 domain</keyword>
<feature type="compositionally biased region" description="Pro residues" evidence="21">
    <location>
        <begin position="655"/>
        <end position="673"/>
    </location>
</feature>
<dbReference type="InterPro" id="IPR038185">
    <property type="entry name" value="MyTH4_dom_sf"/>
</dbReference>
<feature type="domain" description="MyTH4" evidence="24">
    <location>
        <begin position="3032"/>
        <end position="3186"/>
    </location>
</feature>
<dbReference type="OrthoDB" id="8182952at2759"/>
<feature type="compositionally biased region" description="Polar residues" evidence="21">
    <location>
        <begin position="2337"/>
        <end position="2359"/>
    </location>
</feature>
<feature type="domain" description="FERM" evidence="23">
    <location>
        <begin position="3191"/>
        <end position="3513"/>
    </location>
</feature>
<dbReference type="GO" id="GO:0016459">
    <property type="term" value="C:myosin complex"/>
    <property type="evidence" value="ECO:0007669"/>
    <property type="project" value="UniProtKB-KW"/>
</dbReference>
<feature type="compositionally biased region" description="Pro residues" evidence="21">
    <location>
        <begin position="802"/>
        <end position="812"/>
    </location>
</feature>
<evidence type="ECO:0000256" key="15">
    <source>
        <dbReference type="ARBA" id="ARBA00023273"/>
    </source>
</evidence>
<dbReference type="Pfam" id="PF00612">
    <property type="entry name" value="IQ"/>
    <property type="match status" value="2"/>
</dbReference>
<dbReference type="GO" id="GO:0003774">
    <property type="term" value="F:cytoskeletal motor activity"/>
    <property type="evidence" value="ECO:0007669"/>
    <property type="project" value="UniProtKB-UniRule"/>
</dbReference>
<evidence type="ECO:0000259" key="25">
    <source>
        <dbReference type="PROSITE" id="PS51456"/>
    </source>
</evidence>
<dbReference type="SUPFAM" id="SSF52540">
    <property type="entry name" value="P-loop containing nucleoside triphosphate hydrolases"/>
    <property type="match status" value="1"/>
</dbReference>
<dbReference type="PROSITE" id="PS51016">
    <property type="entry name" value="MYTH4"/>
    <property type="match status" value="2"/>
</dbReference>
<dbReference type="InterPro" id="IPR000299">
    <property type="entry name" value="FERM_domain"/>
</dbReference>
<dbReference type="Gene3D" id="2.30.30.40">
    <property type="entry name" value="SH3 Domains"/>
    <property type="match status" value="1"/>
</dbReference>
<feature type="region of interest" description="Disordered" evidence="21">
    <location>
        <begin position="2565"/>
        <end position="2590"/>
    </location>
</feature>
<comment type="similarity">
    <text evidence="3 20">Belongs to the TRAFAC class myosin-kinesin ATPase superfamily. Myosin family.</text>
</comment>
<feature type="region of interest" description="Disordered" evidence="21">
    <location>
        <begin position="3005"/>
        <end position="3025"/>
    </location>
</feature>
<feature type="region of interest" description="Disordered" evidence="21">
    <location>
        <begin position="2469"/>
        <end position="2495"/>
    </location>
</feature>
<dbReference type="GO" id="GO:0003779">
    <property type="term" value="F:actin binding"/>
    <property type="evidence" value="ECO:0007669"/>
    <property type="project" value="UniProtKB-KW"/>
</dbReference>
<dbReference type="Gene3D" id="3.40.850.10">
    <property type="entry name" value="Kinesin motor domain"/>
    <property type="match status" value="1"/>
</dbReference>
<dbReference type="InterPro" id="IPR019748">
    <property type="entry name" value="FERM_central"/>
</dbReference>
<evidence type="ECO:0000256" key="7">
    <source>
        <dbReference type="ARBA" id="ARBA00022740"/>
    </source>
</evidence>
<dbReference type="PRINTS" id="PR00193">
    <property type="entry name" value="MYOSINHEAVY"/>
</dbReference>
<feature type="region of interest" description="Disordered" evidence="21">
    <location>
        <begin position="736"/>
        <end position="1038"/>
    </location>
</feature>
<evidence type="ECO:0000313" key="26">
    <source>
        <dbReference type="Proteomes" id="UP000886700"/>
    </source>
</evidence>
<dbReference type="PROSITE" id="PS50096">
    <property type="entry name" value="IQ"/>
    <property type="match status" value="2"/>
</dbReference>
<dbReference type="FunFam" id="1.25.40.530:FF:000009">
    <property type="entry name" value="Myosin XVA"/>
    <property type="match status" value="1"/>
</dbReference>
<evidence type="ECO:0000313" key="27">
    <source>
        <dbReference type="RefSeq" id="XP_005067730.1"/>
    </source>
</evidence>
<dbReference type="KEGG" id="maua:101841786"/>
<feature type="region of interest" description="Disordered" evidence="21">
    <location>
        <begin position="1"/>
        <end position="46"/>
    </location>
</feature>
<evidence type="ECO:0000256" key="16">
    <source>
        <dbReference type="ARBA" id="ARBA00054651"/>
    </source>
</evidence>
<dbReference type="InterPro" id="IPR001452">
    <property type="entry name" value="SH3_domain"/>
</dbReference>
<evidence type="ECO:0000256" key="17">
    <source>
        <dbReference type="ARBA" id="ARBA00068020"/>
    </source>
</evidence>
<dbReference type="GO" id="GO:0007605">
    <property type="term" value="P:sensory perception of sound"/>
    <property type="evidence" value="ECO:0007669"/>
    <property type="project" value="UniProtKB-KW"/>
</dbReference>
<feature type="domain" description="SH3" evidence="22">
    <location>
        <begin position="2849"/>
        <end position="2935"/>
    </location>
</feature>
<dbReference type="Pfam" id="PF00784">
    <property type="entry name" value="MyTH4"/>
    <property type="match status" value="2"/>
</dbReference>
<dbReference type="SMART" id="SM00326">
    <property type="entry name" value="SH3"/>
    <property type="match status" value="1"/>
</dbReference>
<keyword evidence="5" id="KW-0963">Cytoplasm</keyword>
<keyword evidence="15" id="KW-0966">Cell projection</keyword>
<evidence type="ECO:0000256" key="3">
    <source>
        <dbReference type="ARBA" id="ARBA00008314"/>
    </source>
</evidence>
<dbReference type="Proteomes" id="UP000886700">
    <property type="component" value="Unplaced"/>
</dbReference>
<dbReference type="PANTHER" id="PTHR22692:SF21">
    <property type="entry name" value="MYOSIN XVA"/>
    <property type="match status" value="1"/>
</dbReference>
<dbReference type="InterPro" id="IPR000048">
    <property type="entry name" value="IQ_motif_EF-hand-BS"/>
</dbReference>
<protein>
    <recommendedName>
        <fullName evidence="17">Unconventional myosin-XV</fullName>
    </recommendedName>
    <alternativeName>
        <fullName evidence="18">Unconventional myosin-15</fullName>
    </alternativeName>
</protein>
<dbReference type="GO" id="GO:0005524">
    <property type="term" value="F:ATP binding"/>
    <property type="evidence" value="ECO:0007669"/>
    <property type="project" value="UniProtKB-UniRule"/>
</dbReference>
<dbReference type="PROSITE" id="PS51456">
    <property type="entry name" value="MYOSIN_MOTOR"/>
    <property type="match status" value="1"/>
</dbReference>
<dbReference type="Gene3D" id="1.20.120.720">
    <property type="entry name" value="Myosin VI head, motor domain, U50 subdomain"/>
    <property type="match status" value="1"/>
</dbReference>
<dbReference type="SMART" id="SM00139">
    <property type="entry name" value="MyTH4"/>
    <property type="match status" value="2"/>
</dbReference>
<dbReference type="InterPro" id="IPR027417">
    <property type="entry name" value="P-loop_NTPase"/>
</dbReference>
<dbReference type="InterPro" id="IPR036028">
    <property type="entry name" value="SH3-like_dom_sf"/>
</dbReference>
<dbReference type="FunFam" id="1.10.10.820:FF:000001">
    <property type="entry name" value="Myosin heavy chain"/>
    <property type="match status" value="1"/>
</dbReference>
<dbReference type="CDD" id="cd01387">
    <property type="entry name" value="MYSc_Myo15"/>
    <property type="match status" value="1"/>
</dbReference>
<feature type="domain" description="MyTH4" evidence="24">
    <location>
        <begin position="2051"/>
        <end position="2197"/>
    </location>
</feature>
<dbReference type="InterPro" id="IPR001609">
    <property type="entry name" value="Myosin_head_motor_dom-like"/>
</dbReference>
<evidence type="ECO:0000256" key="5">
    <source>
        <dbReference type="ARBA" id="ARBA00022490"/>
    </source>
</evidence>
<dbReference type="PROSITE" id="PS50057">
    <property type="entry name" value="FERM_3"/>
    <property type="match status" value="1"/>
</dbReference>
<evidence type="ECO:0000256" key="8">
    <source>
        <dbReference type="ARBA" id="ARBA00022741"/>
    </source>
</evidence>
<comment type="subcellular location">
    <subcellularLocation>
        <location evidence="2">Cell projection</location>
        <location evidence="2">Stereocilium</location>
    </subcellularLocation>
    <subcellularLocation>
        <location evidence="1">Cytoplasm</location>
        <location evidence="1">Cytoskeleton</location>
    </subcellularLocation>
</comment>
<dbReference type="InterPro" id="IPR059004">
    <property type="entry name" value="MYO15"/>
</dbReference>
<evidence type="ECO:0000256" key="10">
    <source>
        <dbReference type="ARBA" id="ARBA00023054"/>
    </source>
</evidence>
<dbReference type="SMART" id="SM00242">
    <property type="entry name" value="MYSc"/>
    <property type="match status" value="1"/>
</dbReference>
<dbReference type="GO" id="GO:0032420">
    <property type="term" value="C:stereocilium"/>
    <property type="evidence" value="ECO:0007669"/>
    <property type="project" value="UniProtKB-SubCell"/>
</dbReference>
<keyword evidence="10" id="KW-0175">Coiled coil</keyword>
<keyword evidence="8 20" id="KW-0547">Nucleotide-binding</keyword>
<dbReference type="InterPro" id="IPR000857">
    <property type="entry name" value="MyTH4_dom"/>
</dbReference>
<dbReference type="CDD" id="cd14473">
    <property type="entry name" value="FERM_B-lobe"/>
    <property type="match status" value="1"/>
</dbReference>
<dbReference type="FunFam" id="1.20.58.530:FF:000005">
    <property type="entry name" value="unconventional myosin-IXa isoform X1"/>
    <property type="match status" value="1"/>
</dbReference>
<dbReference type="Pfam" id="PF07653">
    <property type="entry name" value="SH3_2"/>
    <property type="match status" value="1"/>
</dbReference>
<dbReference type="Gene3D" id="6.20.240.20">
    <property type="match status" value="1"/>
</dbReference>
<keyword evidence="9 20" id="KW-0067">ATP-binding</keyword>
<dbReference type="InterPro" id="IPR041795">
    <property type="entry name" value="MyoXV_FERM_C"/>
</dbReference>
<dbReference type="CDD" id="cd13201">
    <property type="entry name" value="FERM_C_MyoXV"/>
    <property type="match status" value="1"/>
</dbReference>
<keyword evidence="13 20" id="KW-0009">Actin-binding</keyword>
<sequence length="3513" mass="395927">MAKEEDEEKKAKKGKKGKKAPEPEKPKRSLKGTSRLFMGFRDRTPKISKKGQFRSASAFFWGLHTGPQKTKRKKKARTVLKSTSKLMTQMRVGKKKRAMKGKKPSFMVIRFPGRRGYGRLKPRAQSLSKASTAINWLTKKFLLKKAEESGNEQATLDAWLQRSSSRVGSRKLPFPSGAEILRHGGRLRRFPRSHSIYSSGEPVGFLPFEDEAPFRHAGSRKSLYGLEGFQDLGEYYDYHREGDDYYDQQSLHHYEEQDPYLSGLSAYSPAWPPYDDYGYPSGDPYNYYHPDYYGDTLYPGYGYGYGYDDFEPPYAPPSGYSSPYSYRDSFEDEVYPYSYYLDPYAAHHMPYPPYDFPYDAPYDIPYFDPYGVPYAEGIYGGGPEAIYPPGVPYVYPEEPAFMYPWVPPPILSPHNPYAHPMDDIAELEEPEDVGGERQGTSFRLPSAAFFEQQGMDKPARSKLSLIRKFRLFPRPQVKLFGKEKLEVPLPPSLDIPLPLGDAEEEEEEEEMPPVPTMPYTHPYWGFLTPRQRNLQRALSAFGARQGLGFGPEFVHPTPRPATSLARFLKKTLSEKKPVPRLRGSQKAGAGRPTVREAAYKRFGYKLAGMDPDRPNTPIVLRRSQPQARNNNNSHGPPSPRPTPRTLTHWSALISPPAPGPSPSPGPPPAPPFSPTLSRPPRLASPYGSPYGSLRRHPPPWAAPAHVPFPPQANWWSFAEPPRLSPEVAPDLLAFPVPRPSFRASRSRSRGAGFGFPRSSLIGSRRRANLPSPQPSLRSLPGQGYHSPLGPLSPQLSLRRGPFQPPFPPPPRRPQSLRETFSLHRASGRLRPPYSPVLGSRRPPSPPPPLNHGPRHRSLNLPSRLPRTWRRLSEPPTRAVKPWIHSPYHPPPSAGPWASGSLEHQENQHEPEDSEMPWTVPPLAPSWDVDIPSTQRPPSPWPEGVGSLRSFSRTSPVPENPLHEHMSPAHEAQPENQASNLTGIFLGQHHDPGPGQLTESASPGLENPEKAVTPEDPQPSAEPETLNPTLPNKNVSSERKDLRLSLSYPLVTHKQARATWPLWRRWKTLSRTPVPLGPTRAPVSLLKAGEKPQAEPGRFAVVIPQVRGLNSFQQKRPAPLQPPEHPDQDPENIPPKASSLRWPRLWPPTDAHCPWPLARTHSSQSHLLGHRSDRLSHRGPWQKTGPQRWQNKMHSIRNLPSVRSREQHREDGVEDMTQLEDLQETTVLSNLKTRFERNLIYTYIGSILVSVNPYQMFSIYGPEQVQQYSGRALGENPPHLFAIANLALAKMLDAKQNQCVIISGESGSGKTEATKLILRCLAAMNQRRDVMQQIKILEATPLLEAFGNAKTVRNDNSSRFGKFVEIFLEGGVISGAITSQYLLEKSRIVFQAKNERNYHIFYELLAGLPAQLRQAFSLQEAETYYYLNQGGNCEIAGKSDADDFRRLLAAMEVLGFTSEDQDSIFRILASILHLGNVYFEKHETDAQEVASVVSAREIQAVAELLQVSPEGLQKSITFKATETIREKIFTPLTVESAVDARDAIAKVLYALLFGWLITRVNALVSPKHDTLSIAILDIYGFEDLSFNSFEQLCINYANENLQYLFNKIVFQEEQEEYIREQMDWREIAFADNQPCINLISLKPYGILRILDDQCCFPQATDHTFLQKCHYHHGANPLYSKPKMPLPEFTIRHYAGKVTYQVHKFLDKNHDQVRQDVLDLFVRSRTRVVAHLFSSYAAQTAPPRLGKSSSITRLYKAHTVAAKFQQSLLDLVEKMERCNPLFVRCLKPNHKKEPGLFEPDVMMAQLRYSGVLETVRIRKEGFPVRLPFQVFIDRYRCLVALKLNVPADGDMCVSLLSRLCTVTPDMYRVGVSKLFLKEHLHQLLESMRERVQNRAALTLQRYLRGFFIQRHFRSLRRKIILLQSRARGFLARQRYQQMRQSLVKFRSLVHTYVNRRRYLKLRAERRRRAQEARLREQEELSKREVVPVRHLEVPAEVAGLLQAGLKLSSVPQVAIVRTPRFQAEPCVTLPLDINNYPMAKFVRCHFKEPSFGMLTTPLKMPLTRLPVEHHSEAISVFKLILRFMGDPHLHGTQEMILGNYIVHQGLVEPDLRDEILAQLANQVWRNHNAYNAKRGWLLLAACLSGFAPSSHLDKFLLKFVSDYGQNGFQAMCQHRLLQAMGSGAARTFPPTQLEWIAIQEKASMALDVSCFNGDQFSCPVHAWSTGEAVAGDILKHRGLTDGWRGWTVAMKNGVQWAELAGHDYVLDLVSDLELLRDFPRQKSYFIVGAEGPLAGRGDARGVFGNCWDSDEDTPTRPQPQDHMPKMHDFDGYCSHNEDGTNGETEAQRWTATRQAAGSTGEPTVPPRELDGYLDSLFDPVLACGDADLEKPTAIAYRMKGGGQPGGSGSGASEDTSRRPPGPKVKPIPGLDASTLALQQAFIHRQAVLLAREMTLQALALQQQPISAISRPQLPERPLGPEARPKIVGTGPPAKPVLVRPTPQPLAPGSVAKGPKIPSKPVAAPILAQDWTTPEPISASPELVRSSTLNSEHFPQPTQQIRSIVKQCKQPPWAGRPEARRTDGGKVFRRPPDPHEEALMILKGQKTHLAAVPGTQVSREAVALVKPVTSAPRPCMGPTPVQPSRSLEPPEDPVQTQLHRLVNPNFYGYQDTPWQIFLRKEVFYPKDSYSHPVQLDLLFRQILHDTLSEACLRISEDERLQMKALFAQNQLDTQRPLVTESVKRAVISMARDSWEVYFSRLFPAVGSVGTGVQILAVSHTGIKLLRMAKGSREASRQLRVLCAYSFADILFVTMPSQNMLEFNLTNEKIILFSARAHQVKTLVDNFILELKKDSDYVVAVRNFLSEDPEQLSFHKGDIIHLQRLEPPRVGYSAGCVVRKKLVYLEELRRRGPDFGWRFGAVHGRVGRFPSDLVQPAAAPDFLQLPAEPSRGQAAVVAAAVASAAAAREVGRRREGPPVRARSADSGEDAVALPPSTMLEFAQKYFRDPRRHTRDGLKQKSKEDQEPKTLEDMLCFTKAPIQESLIELSDSNLNKMAVDMFLAVMRFMGDAPLKGQNELDVLCELLKSCGDHEVMRDECYCQIVKQITDNTSSKQDSCQRGWRLLYIVAAYYSCSEVFYPYLIRFLQHVSWTPGLPFQGIAKACEQNLQKTLRFGGRLEFPSNMELRAMLAGRSSKRQLFLLPGGLERHLKIKTCTVALDVIEGLCTEMALTHPEAFDEYVIFVVTSRGQHVCPLSCRAYILDVTSEMEQVEGGYTLWFRRVLWDQPLKFENELYVTMHYNQVLPDYLKGLFSSVPAASQPSEQQLQQVSKLASLQHRAKDHFYLPSVREVQEYVPAQLYRTAASDTWLNLVSQHRQQTQALSPHQARAQFLGLLSAFPLFGSSFFFIQSCSNITVPAPCILAVNHNGLNFLSTKTHELIVKIPLKEIQSTWTQQPTANSSYPYVEISLGDVAAPRTMQLQLDQGLELCRVVAVHMETMLSAREERLTLPPSEITLL</sequence>
<feature type="region of interest" description="Disordered" evidence="21">
    <location>
        <begin position="2334"/>
        <end position="2366"/>
    </location>
</feature>
<dbReference type="Pfam" id="PF00063">
    <property type="entry name" value="Myosin_head"/>
    <property type="match status" value="1"/>
</dbReference>
<dbReference type="Gene3D" id="1.10.10.820">
    <property type="match status" value="1"/>
</dbReference>
<evidence type="ECO:0000256" key="2">
    <source>
        <dbReference type="ARBA" id="ARBA00004645"/>
    </source>
</evidence>
<evidence type="ECO:0000256" key="14">
    <source>
        <dbReference type="ARBA" id="ARBA00023212"/>
    </source>
</evidence>
<evidence type="ECO:0000256" key="13">
    <source>
        <dbReference type="ARBA" id="ARBA00023203"/>
    </source>
</evidence>
<dbReference type="FunFam" id="1.25.40.530:FF:000008">
    <property type="entry name" value="unconventional myosin-XV"/>
    <property type="match status" value="1"/>
</dbReference>
<dbReference type="Pfam" id="PF00373">
    <property type="entry name" value="FERM_M"/>
    <property type="match status" value="1"/>
</dbReference>
<evidence type="ECO:0000256" key="19">
    <source>
        <dbReference type="PROSITE-ProRule" id="PRU00192"/>
    </source>
</evidence>
<feature type="compositionally biased region" description="Low complexity" evidence="21">
    <location>
        <begin position="774"/>
        <end position="797"/>
    </location>
</feature>
<evidence type="ECO:0000259" key="24">
    <source>
        <dbReference type="PROSITE" id="PS51016"/>
    </source>
</evidence>
<evidence type="ECO:0000259" key="23">
    <source>
        <dbReference type="PROSITE" id="PS50057"/>
    </source>
</evidence>
<dbReference type="InterPro" id="IPR019749">
    <property type="entry name" value="Band_41_domain"/>
</dbReference>
<dbReference type="SUPFAM" id="SSF50044">
    <property type="entry name" value="SH3-domain"/>
    <property type="match status" value="1"/>
</dbReference>
<feature type="region of interest" description="Actin-binding" evidence="20">
    <location>
        <begin position="1766"/>
        <end position="1788"/>
    </location>
</feature>
<dbReference type="InterPro" id="IPR051567">
    <property type="entry name" value="Unconventional_Myosin_ATPase"/>
</dbReference>
<feature type="region of interest" description="Disordered" evidence="21">
    <location>
        <begin position="2965"/>
        <end position="2985"/>
    </location>
</feature>
<evidence type="ECO:0000256" key="11">
    <source>
        <dbReference type="ARBA" id="ARBA00023123"/>
    </source>
</evidence>
<dbReference type="Gene3D" id="2.30.29.30">
    <property type="entry name" value="Pleckstrin-homology domain (PH domain)/Phosphotyrosine-binding domain (PTB)"/>
    <property type="match status" value="2"/>
</dbReference>
<evidence type="ECO:0000256" key="1">
    <source>
        <dbReference type="ARBA" id="ARBA00004245"/>
    </source>
</evidence>
<comment type="function">
    <text evidence="16">Myosins are actin-based motor molecules with ATPase activity. Unconventional myosins serve in intracellular movements. Their highly divergent tails are presumed to bind to membranous compartments, which would be moved relative to actin filaments. Required for the arrangement of stereocilia in mature hair bundles.</text>
</comment>
<feature type="region of interest" description="Disordered" evidence="21">
    <location>
        <begin position="1109"/>
        <end position="1142"/>
    </location>
</feature>
<reference evidence="27" key="1">
    <citation type="submission" date="2025-08" db="UniProtKB">
        <authorList>
            <consortium name="RefSeq"/>
        </authorList>
    </citation>
    <scope>IDENTIFICATION</scope>
    <source>
        <tissue evidence="27">Liver</tissue>
    </source>
</reference>
<evidence type="ECO:0000256" key="6">
    <source>
        <dbReference type="ARBA" id="ARBA00022737"/>
    </source>
</evidence>
<feature type="compositionally biased region" description="Basic and acidic residues" evidence="21">
    <location>
        <begin position="3010"/>
        <end position="3025"/>
    </location>
</feature>
<feature type="compositionally biased region" description="Gly residues" evidence="21">
    <location>
        <begin position="2397"/>
        <end position="2407"/>
    </location>
</feature>
<dbReference type="Pfam" id="PF26570">
    <property type="entry name" value="MYO15"/>
    <property type="match status" value="1"/>
</dbReference>
<dbReference type="InterPro" id="IPR036057">
    <property type="entry name" value="MYSc_Myo15"/>
</dbReference>
<feature type="compositionally biased region" description="Basic and acidic residues" evidence="21">
    <location>
        <begin position="2965"/>
        <end position="2981"/>
    </location>
</feature>
<evidence type="ECO:0000256" key="20">
    <source>
        <dbReference type="PROSITE-ProRule" id="PRU00782"/>
    </source>
</evidence>
<name>A0A1U7QHQ4_MESAU</name>
<evidence type="ECO:0000256" key="4">
    <source>
        <dbReference type="ARBA" id="ARBA00022443"/>
    </source>
</evidence>
<dbReference type="PROSITE" id="PS50002">
    <property type="entry name" value="SH3"/>
    <property type="match status" value="1"/>
</dbReference>
<dbReference type="SMART" id="SM00015">
    <property type="entry name" value="IQ"/>
    <property type="match status" value="3"/>
</dbReference>
<evidence type="ECO:0000256" key="21">
    <source>
        <dbReference type="SAM" id="MobiDB-lite"/>
    </source>
</evidence>
<feature type="region of interest" description="Disordered" evidence="21">
    <location>
        <begin position="571"/>
        <end position="704"/>
    </location>
</feature>
<gene>
    <name evidence="27" type="primary">Myo15a</name>
</gene>
<evidence type="ECO:0000256" key="9">
    <source>
        <dbReference type="ARBA" id="ARBA00022840"/>
    </source>
</evidence>
<feature type="compositionally biased region" description="Polar residues" evidence="21">
    <location>
        <begin position="623"/>
        <end position="635"/>
    </location>
</feature>
<dbReference type="Gene3D" id="1.25.40.530">
    <property type="entry name" value="MyTH4 domain"/>
    <property type="match status" value="2"/>
</dbReference>
<dbReference type="eggNOG" id="KOG4229">
    <property type="taxonomic scope" value="Eukaryota"/>
</dbReference>
<dbReference type="SMART" id="SM00295">
    <property type="entry name" value="B41"/>
    <property type="match status" value="1"/>
</dbReference>
<dbReference type="InterPro" id="IPR036961">
    <property type="entry name" value="Kinesin_motor_dom_sf"/>
</dbReference>
<dbReference type="STRING" id="10036.ENSMAUP00000018396"/>
<dbReference type="FunFam" id="2.30.30.40:FF:000201">
    <property type="entry name" value="Myosin XVA"/>
    <property type="match status" value="1"/>
</dbReference>
<dbReference type="CTD" id="51168"/>
<keyword evidence="14" id="KW-0206">Cytoskeleton</keyword>
<evidence type="ECO:0000256" key="12">
    <source>
        <dbReference type="ARBA" id="ARBA00023175"/>
    </source>
</evidence>
<feature type="compositionally biased region" description="Polar residues" evidence="21">
    <location>
        <begin position="1025"/>
        <end position="1034"/>
    </location>
</feature>
<feature type="region of interest" description="Disordered" evidence="21">
    <location>
        <begin position="2394"/>
        <end position="2427"/>
    </location>
</feature>
<keyword evidence="12 20" id="KW-0505">Motor protein</keyword>
<dbReference type="Gene3D" id="1.20.58.530">
    <property type="match status" value="1"/>
</dbReference>
<dbReference type="InterPro" id="IPR035963">
    <property type="entry name" value="FERM_2"/>
</dbReference>
<evidence type="ECO:0000256" key="18">
    <source>
        <dbReference type="ARBA" id="ARBA00078787"/>
    </source>
</evidence>
<keyword evidence="11 20" id="KW-0518">Myosin</keyword>
<proteinExistence type="inferred from homology"/>
<keyword evidence="7" id="KW-1009">Hearing</keyword>
<accession>A0A1U7QHQ4</accession>
<keyword evidence="6" id="KW-0677">Repeat</keyword>
<organism evidence="26 27">
    <name type="scientific">Mesocricetus auratus</name>
    <name type="common">Golden hamster</name>
    <dbReference type="NCBI Taxonomy" id="10036"/>
    <lineage>
        <taxon>Eukaryota</taxon>
        <taxon>Metazoa</taxon>
        <taxon>Chordata</taxon>
        <taxon>Craniata</taxon>
        <taxon>Vertebrata</taxon>
        <taxon>Euteleostomi</taxon>
        <taxon>Mammalia</taxon>
        <taxon>Eutheria</taxon>
        <taxon>Euarchontoglires</taxon>
        <taxon>Glires</taxon>
        <taxon>Rodentia</taxon>
        <taxon>Myomorpha</taxon>
        <taxon>Muroidea</taxon>
        <taxon>Cricetidae</taxon>
        <taxon>Cricetinae</taxon>
        <taxon>Mesocricetus</taxon>
    </lineage>
</organism>
<feature type="binding site" evidence="20">
    <location>
        <begin position="1303"/>
        <end position="1310"/>
    </location>
    <ligand>
        <name>ATP</name>
        <dbReference type="ChEBI" id="CHEBI:30616"/>
    </ligand>
</feature>
<dbReference type="PANTHER" id="PTHR22692">
    <property type="entry name" value="MYOSIN VII, XV"/>
    <property type="match status" value="1"/>
</dbReference>
<keyword evidence="26" id="KW-1185">Reference proteome</keyword>
<dbReference type="GeneID" id="101841786"/>
<feature type="compositionally biased region" description="Basic and acidic residues" evidence="21">
    <location>
        <begin position="2574"/>
        <end position="2590"/>
    </location>
</feature>
<dbReference type="InterPro" id="IPR011993">
    <property type="entry name" value="PH-like_dom_sf"/>
</dbReference>
<dbReference type="Gene3D" id="1.20.5.190">
    <property type="match status" value="1"/>
</dbReference>
<evidence type="ECO:0000259" key="22">
    <source>
        <dbReference type="PROSITE" id="PS50002"/>
    </source>
</evidence>